<evidence type="ECO:0000313" key="3">
    <source>
        <dbReference type="Proteomes" id="UP001081467"/>
    </source>
</evidence>
<evidence type="ECO:0000313" key="2">
    <source>
        <dbReference type="EMBL" id="MCZ2491542.1"/>
    </source>
</evidence>
<feature type="domain" description="Transposase IS204/IS1001/IS1096/IS1165 DDE" evidence="1">
    <location>
        <begin position="5"/>
        <end position="50"/>
    </location>
</feature>
<organism evidence="2 3">
    <name type="scientific">Dellaglioa carnosa</name>
    <dbReference type="NCBI Taxonomy" id="2995136"/>
    <lineage>
        <taxon>Bacteria</taxon>
        <taxon>Bacillati</taxon>
        <taxon>Bacillota</taxon>
        <taxon>Bacilli</taxon>
        <taxon>Lactobacillales</taxon>
        <taxon>Lactobacillaceae</taxon>
        <taxon>Dellaglioa</taxon>
    </lineage>
</organism>
<name>A0ABT4JNY0_9LACO</name>
<accession>A0ABT4JNY0</accession>
<dbReference type="Pfam" id="PF01610">
    <property type="entry name" value="DDE_Tnp_ISL3"/>
    <property type="match status" value="1"/>
</dbReference>
<dbReference type="InterPro" id="IPR002560">
    <property type="entry name" value="Transposase_DDE"/>
</dbReference>
<keyword evidence="3" id="KW-1185">Reference proteome</keyword>
<dbReference type="RefSeq" id="WP_269024053.1">
    <property type="nucleotide sequence ID" value="NZ_JANXKW010000003.1"/>
</dbReference>
<dbReference type="EMBL" id="JANXLI010000003">
    <property type="protein sequence ID" value="MCZ2491542.1"/>
    <property type="molecule type" value="Genomic_DNA"/>
</dbReference>
<evidence type="ECO:0000259" key="1">
    <source>
        <dbReference type="Pfam" id="PF01610"/>
    </source>
</evidence>
<proteinExistence type="predicted"/>
<gene>
    <name evidence="2" type="ORF">N0K80_05145</name>
</gene>
<dbReference type="PANTHER" id="PTHR33498">
    <property type="entry name" value="TRANSPOSASE FOR INSERTION SEQUENCE ELEMENT IS1557"/>
    <property type="match status" value="1"/>
</dbReference>
<reference evidence="2" key="1">
    <citation type="submission" date="2022-09" db="EMBL/GenBank/DDBJ databases">
        <title>Diversity of Dellaglioa algida.</title>
        <authorList>
            <person name="Matthias E."/>
            <person name="Werum V."/>
        </authorList>
    </citation>
    <scope>NUCLEOTIDE SEQUENCE</scope>
    <source>
        <strain evidence="2">TMW 2.2523</strain>
    </source>
</reference>
<dbReference type="Proteomes" id="UP001081467">
    <property type="component" value="Unassembled WGS sequence"/>
</dbReference>
<dbReference type="PANTHER" id="PTHR33498:SF1">
    <property type="entry name" value="TRANSPOSASE FOR INSERTION SEQUENCE ELEMENT IS1557"/>
    <property type="match status" value="1"/>
</dbReference>
<protein>
    <submittedName>
        <fullName evidence="2">Transposase</fullName>
    </submittedName>
</protein>
<sequence>MSSIKHKEHIINVISQPYSNATLKGINNKIKVIKRVSFGYRTFNSFRNRIFITA</sequence>
<dbReference type="InterPro" id="IPR047951">
    <property type="entry name" value="Transpos_ISL3"/>
</dbReference>
<comment type="caution">
    <text evidence="2">The sequence shown here is derived from an EMBL/GenBank/DDBJ whole genome shotgun (WGS) entry which is preliminary data.</text>
</comment>